<sequence>MSEHQMNLGVVWEQVVRELSDGTLSPQQRAWMRVTRPIGLLDGTALLAAPSDFAKEAIERALREPITHALSRRLGRPVSLAVKV</sequence>
<gene>
    <name evidence="1" type="ORF">FNH06_27780</name>
</gene>
<organism evidence="1 2">
    <name type="scientific">Amycolatopsis acidiphila</name>
    <dbReference type="NCBI Taxonomy" id="715473"/>
    <lineage>
        <taxon>Bacteria</taxon>
        <taxon>Bacillati</taxon>
        <taxon>Actinomycetota</taxon>
        <taxon>Actinomycetes</taxon>
        <taxon>Pseudonocardiales</taxon>
        <taxon>Pseudonocardiaceae</taxon>
        <taxon>Amycolatopsis</taxon>
    </lineage>
</organism>
<dbReference type="Proteomes" id="UP000318578">
    <property type="component" value="Unassembled WGS sequence"/>
</dbReference>
<dbReference type="AlphaFoldDB" id="A0A558A297"/>
<proteinExistence type="predicted"/>
<protein>
    <submittedName>
        <fullName evidence="1">Chromosomal replication initiation protein DnaA</fullName>
    </submittedName>
</protein>
<dbReference type="EMBL" id="VJZA01000061">
    <property type="protein sequence ID" value="TVT18386.1"/>
    <property type="molecule type" value="Genomic_DNA"/>
</dbReference>
<keyword evidence="2" id="KW-1185">Reference proteome</keyword>
<feature type="non-terminal residue" evidence="1">
    <location>
        <position position="84"/>
    </location>
</feature>
<evidence type="ECO:0000313" key="2">
    <source>
        <dbReference type="Proteomes" id="UP000318578"/>
    </source>
</evidence>
<dbReference type="Gene3D" id="3.30.300.180">
    <property type="match status" value="1"/>
</dbReference>
<name>A0A558A297_9PSEU</name>
<evidence type="ECO:0000313" key="1">
    <source>
        <dbReference type="EMBL" id="TVT18386.1"/>
    </source>
</evidence>
<accession>A0A558A297</accession>
<reference evidence="1 2" key="1">
    <citation type="submission" date="2019-07" db="EMBL/GenBank/DDBJ databases">
        <title>New species of Amycolatopsis and Streptomyces.</title>
        <authorList>
            <person name="Duangmal K."/>
            <person name="Teo W.F.A."/>
            <person name="Lipun K."/>
        </authorList>
    </citation>
    <scope>NUCLEOTIDE SEQUENCE [LARGE SCALE GENOMIC DNA]</scope>
    <source>
        <strain evidence="1 2">JCM 30562</strain>
    </source>
</reference>
<comment type="caution">
    <text evidence="1">The sequence shown here is derived from an EMBL/GenBank/DDBJ whole genome shotgun (WGS) entry which is preliminary data.</text>
</comment>
<dbReference type="InterPro" id="IPR038454">
    <property type="entry name" value="DnaA_N_sf"/>
</dbReference>